<evidence type="ECO:0000313" key="2">
    <source>
        <dbReference type="Proteomes" id="UP001060215"/>
    </source>
</evidence>
<organism evidence="1 2">
    <name type="scientific">Camellia lanceoleosa</name>
    <dbReference type="NCBI Taxonomy" id="1840588"/>
    <lineage>
        <taxon>Eukaryota</taxon>
        <taxon>Viridiplantae</taxon>
        <taxon>Streptophyta</taxon>
        <taxon>Embryophyta</taxon>
        <taxon>Tracheophyta</taxon>
        <taxon>Spermatophyta</taxon>
        <taxon>Magnoliopsida</taxon>
        <taxon>eudicotyledons</taxon>
        <taxon>Gunneridae</taxon>
        <taxon>Pentapetalae</taxon>
        <taxon>asterids</taxon>
        <taxon>Ericales</taxon>
        <taxon>Theaceae</taxon>
        <taxon>Camellia</taxon>
    </lineage>
</organism>
<name>A0ACC0HCS6_9ERIC</name>
<reference evidence="1 2" key="1">
    <citation type="journal article" date="2022" name="Plant J.">
        <title>Chromosome-level genome of Camellia lanceoleosa provides a valuable resource for understanding genome evolution and self-incompatibility.</title>
        <authorList>
            <person name="Gong W."/>
            <person name="Xiao S."/>
            <person name="Wang L."/>
            <person name="Liao Z."/>
            <person name="Chang Y."/>
            <person name="Mo W."/>
            <person name="Hu G."/>
            <person name="Li W."/>
            <person name="Zhao G."/>
            <person name="Zhu H."/>
            <person name="Hu X."/>
            <person name="Ji K."/>
            <person name="Xiang X."/>
            <person name="Song Q."/>
            <person name="Yuan D."/>
            <person name="Jin S."/>
            <person name="Zhang L."/>
        </authorList>
    </citation>
    <scope>NUCLEOTIDE SEQUENCE [LARGE SCALE GENOMIC DNA]</scope>
    <source>
        <strain evidence="1">SQ_2022a</strain>
    </source>
</reference>
<gene>
    <name evidence="1" type="ORF">LOK49_LG06G00035</name>
</gene>
<evidence type="ECO:0000313" key="1">
    <source>
        <dbReference type="EMBL" id="KAI8011020.1"/>
    </source>
</evidence>
<dbReference type="Proteomes" id="UP001060215">
    <property type="component" value="Chromosome 5"/>
</dbReference>
<accession>A0ACC0HCS6</accession>
<comment type="caution">
    <text evidence="1">The sequence shown here is derived from an EMBL/GenBank/DDBJ whole genome shotgun (WGS) entry which is preliminary data.</text>
</comment>
<protein>
    <submittedName>
        <fullName evidence="1">Pentatricopeptide repeat-containing protein</fullName>
    </submittedName>
</protein>
<keyword evidence="2" id="KW-1185">Reference proteome</keyword>
<sequence>MDVIDCRIWEAWHKVITLHKKMEYEGLKPNYITFLTLLFACSHADLTNEASECFNNMVGKYNILPRAEHYSCMVDLFARGGQFKEAYILIHEMNIKPNASLWGAILGACSICGDMSLGEVAARHLFNIKPEKSVN</sequence>
<dbReference type="EMBL" id="CM045762">
    <property type="protein sequence ID" value="KAI8011020.1"/>
    <property type="molecule type" value="Genomic_DNA"/>
</dbReference>
<proteinExistence type="predicted"/>